<reference evidence="1 2" key="1">
    <citation type="journal article" date="2010" name="Science">
        <title>Genomic comparison of the ants Camponotus floridanus and Harpegnathos saltator.</title>
        <authorList>
            <person name="Bonasio R."/>
            <person name="Zhang G."/>
            <person name="Ye C."/>
            <person name="Mutti N.S."/>
            <person name="Fang X."/>
            <person name="Qin N."/>
            <person name="Donahue G."/>
            <person name="Yang P."/>
            <person name="Li Q."/>
            <person name="Li C."/>
            <person name="Zhang P."/>
            <person name="Huang Z."/>
            <person name="Berger S.L."/>
            <person name="Reinberg D."/>
            <person name="Wang J."/>
            <person name="Liebig J."/>
        </authorList>
    </citation>
    <scope>NUCLEOTIDE SEQUENCE [LARGE SCALE GENOMIC DNA]</scope>
    <source>
        <strain evidence="1 2">R22 G/1</strain>
    </source>
</reference>
<dbReference type="PANTHER" id="PTHR47326:SF1">
    <property type="entry name" value="HTH PSQ-TYPE DOMAIN-CONTAINING PROTEIN"/>
    <property type="match status" value="1"/>
</dbReference>
<dbReference type="OMA" id="KCKACVE"/>
<protein>
    <recommendedName>
        <fullName evidence="3">Mos1 transposase HTH domain-containing protein</fullName>
    </recommendedName>
</protein>
<organism evidence="2">
    <name type="scientific">Harpegnathos saltator</name>
    <name type="common">Jerdon's jumping ant</name>
    <dbReference type="NCBI Taxonomy" id="610380"/>
    <lineage>
        <taxon>Eukaryota</taxon>
        <taxon>Metazoa</taxon>
        <taxon>Ecdysozoa</taxon>
        <taxon>Arthropoda</taxon>
        <taxon>Hexapoda</taxon>
        <taxon>Insecta</taxon>
        <taxon>Pterygota</taxon>
        <taxon>Neoptera</taxon>
        <taxon>Endopterygota</taxon>
        <taxon>Hymenoptera</taxon>
        <taxon>Apocrita</taxon>
        <taxon>Aculeata</taxon>
        <taxon>Formicoidea</taxon>
        <taxon>Formicidae</taxon>
        <taxon>Ponerinae</taxon>
        <taxon>Ponerini</taxon>
        <taxon>Harpegnathos</taxon>
    </lineage>
</organism>
<name>E2BAJ6_HARSA</name>
<proteinExistence type="predicted"/>
<dbReference type="GO" id="GO:0003676">
    <property type="term" value="F:nucleic acid binding"/>
    <property type="evidence" value="ECO:0007669"/>
    <property type="project" value="InterPro"/>
</dbReference>
<evidence type="ECO:0000313" key="1">
    <source>
        <dbReference type="EMBL" id="EFN87290.1"/>
    </source>
</evidence>
<evidence type="ECO:0008006" key="3">
    <source>
        <dbReference type="Google" id="ProtNLM"/>
    </source>
</evidence>
<feature type="non-terminal residue" evidence="1">
    <location>
        <position position="68"/>
    </location>
</feature>
<accession>E2BAJ6</accession>
<evidence type="ECO:0000313" key="2">
    <source>
        <dbReference type="Proteomes" id="UP000008237"/>
    </source>
</evidence>
<dbReference type="Proteomes" id="UP000008237">
    <property type="component" value="Unassembled WGS sequence"/>
</dbReference>
<gene>
    <name evidence="1" type="ORF">EAI_12595</name>
</gene>
<feature type="non-terminal residue" evidence="1">
    <location>
        <position position="1"/>
    </location>
</feature>
<keyword evidence="2" id="KW-1185">Reference proteome</keyword>
<sequence length="68" mass="7803">PLRSPDLNTLNLFLWGFLKKMVHSSPINDTNELYRRIQNACQIIGTKPGIFGRVRNSMVRKCKACVEI</sequence>
<dbReference type="InterPro" id="IPR036397">
    <property type="entry name" value="RNaseH_sf"/>
</dbReference>
<dbReference type="AlphaFoldDB" id="E2BAJ6"/>
<dbReference type="InParanoid" id="E2BAJ6"/>
<dbReference type="PANTHER" id="PTHR47326">
    <property type="entry name" value="TRANSPOSABLE ELEMENT TC3 TRANSPOSASE-LIKE PROTEIN"/>
    <property type="match status" value="1"/>
</dbReference>
<dbReference type="EMBL" id="GL446759">
    <property type="protein sequence ID" value="EFN87290.1"/>
    <property type="molecule type" value="Genomic_DNA"/>
</dbReference>
<dbReference type="Gene3D" id="3.30.420.10">
    <property type="entry name" value="Ribonuclease H-like superfamily/Ribonuclease H"/>
    <property type="match status" value="1"/>
</dbReference>